<keyword evidence="7" id="KW-0676">Redox-active center</keyword>
<dbReference type="Pfam" id="PF00578">
    <property type="entry name" value="AhpC-TSA"/>
    <property type="match status" value="1"/>
</dbReference>
<dbReference type="Proteomes" id="UP000886611">
    <property type="component" value="Unassembled WGS sequence"/>
</dbReference>
<dbReference type="PANTHER" id="PTHR10681:SF111">
    <property type="entry name" value="PEROXIREDOXIN-1"/>
    <property type="match status" value="1"/>
</dbReference>
<dbReference type="EMBL" id="JAATIS010004524">
    <property type="protein sequence ID" value="KAG2461587.1"/>
    <property type="molecule type" value="Genomic_DNA"/>
</dbReference>
<proteinExistence type="inferred from homology"/>
<keyword evidence="6" id="KW-1015">Disulfide bond</keyword>
<feature type="non-terminal residue" evidence="12">
    <location>
        <position position="1"/>
    </location>
</feature>
<evidence type="ECO:0000256" key="9">
    <source>
        <dbReference type="SAM" id="Coils"/>
    </source>
</evidence>
<dbReference type="EC" id="1.11.1.24" evidence="2"/>
<feature type="region of interest" description="Disordered" evidence="10">
    <location>
        <begin position="497"/>
        <end position="519"/>
    </location>
</feature>
<keyword evidence="5" id="KW-0560">Oxidoreductase</keyword>
<feature type="compositionally biased region" description="Basic residues" evidence="10">
    <location>
        <begin position="24"/>
        <end position="35"/>
    </location>
</feature>
<dbReference type="InterPro" id="IPR000866">
    <property type="entry name" value="AhpC/TSA"/>
</dbReference>
<evidence type="ECO:0000256" key="2">
    <source>
        <dbReference type="ARBA" id="ARBA00013017"/>
    </source>
</evidence>
<evidence type="ECO:0000256" key="5">
    <source>
        <dbReference type="ARBA" id="ARBA00023002"/>
    </source>
</evidence>
<dbReference type="GO" id="GO:0008379">
    <property type="term" value="F:thioredoxin peroxidase activity"/>
    <property type="evidence" value="ECO:0007669"/>
    <property type="project" value="TreeGrafter"/>
</dbReference>
<evidence type="ECO:0000256" key="6">
    <source>
        <dbReference type="ARBA" id="ARBA00023157"/>
    </source>
</evidence>
<reference evidence="12 13" key="1">
    <citation type="journal article" date="2021" name="Cell">
        <title>Tracing the genetic footprints of vertebrate landing in non-teleost ray-finned fishes.</title>
        <authorList>
            <person name="Bi X."/>
            <person name="Wang K."/>
            <person name="Yang L."/>
            <person name="Pan H."/>
            <person name="Jiang H."/>
            <person name="Wei Q."/>
            <person name="Fang M."/>
            <person name="Yu H."/>
            <person name="Zhu C."/>
            <person name="Cai Y."/>
            <person name="He Y."/>
            <person name="Gan X."/>
            <person name="Zeng H."/>
            <person name="Yu D."/>
            <person name="Zhu Y."/>
            <person name="Jiang H."/>
            <person name="Qiu Q."/>
            <person name="Yang H."/>
            <person name="Zhang Y.E."/>
            <person name="Wang W."/>
            <person name="Zhu M."/>
            <person name="He S."/>
            <person name="Zhang G."/>
        </authorList>
    </citation>
    <scope>NUCLEOTIDE SEQUENCE [LARGE SCALE GENOMIC DNA]</scope>
    <source>
        <strain evidence="12">Bchr_013</strain>
    </source>
</reference>
<sequence>MNRGSEELLITSTTVCCLQCPQHYRPHSTRSHPRHTTMLPRSTSMASVQPQPDHRLQHYQPSTENERGSHVWWAGTPRDTTLGDQQNRPLQPPSSHRLQRPQAEDDGAAATPFICCRSDVRNLGTTCNYVATTHATVLRFPKEIHLRNQLEVAHRREGFSANDTSRLSSEDFRQEDFDCTGQTMRIRNGALPSVFRFPTHLQRDHSYTLPTSLENLRARLNETLSRVESMEREKKNAKDRERRVKNTVLGLLQNLRENNLINEEQKKRLDLYSAYSKMSAGNAHIGKPAPDFKATAVMPDKQFKDIQLSDYRGKYVVFFFYPLDFTFVCPTEIIAYSDRADEFKKINCEVIGASVDSHFCHLAWINSPRKQGGLGQMNIPLVADTLRTISKDYGVLKEDEGIAFRGLFIIDDKGILRQITINDLPVGRSVDETLRLVQAFQFTDKHGEELPGVAEVLRARAPQALGRPLAVTTSPYRVELPSSIPVVLKATRAVAPSWSGGGQSSWVSRLGSNPSQSPQ</sequence>
<evidence type="ECO:0000313" key="13">
    <source>
        <dbReference type="Proteomes" id="UP000886611"/>
    </source>
</evidence>
<gene>
    <name evidence="12" type="primary">Prdx1</name>
    <name evidence="12" type="ORF">GTO96_0008864</name>
</gene>
<dbReference type="CDD" id="cd03015">
    <property type="entry name" value="PRX_Typ2cys"/>
    <property type="match status" value="1"/>
</dbReference>
<accession>A0A8X7X4A8</accession>
<evidence type="ECO:0000256" key="8">
    <source>
        <dbReference type="ARBA" id="ARBA00049091"/>
    </source>
</evidence>
<dbReference type="InterPro" id="IPR050217">
    <property type="entry name" value="Peroxiredoxin"/>
</dbReference>
<feature type="coiled-coil region" evidence="9">
    <location>
        <begin position="213"/>
        <end position="247"/>
    </location>
</feature>
<feature type="non-terminal residue" evidence="12">
    <location>
        <position position="519"/>
    </location>
</feature>
<feature type="compositionally biased region" description="Polar residues" evidence="10">
    <location>
        <begin position="510"/>
        <end position="519"/>
    </location>
</feature>
<dbReference type="PANTHER" id="PTHR10681">
    <property type="entry name" value="THIOREDOXIN PEROXIDASE"/>
    <property type="match status" value="1"/>
</dbReference>
<feature type="region of interest" description="Disordered" evidence="10">
    <location>
        <begin position="24"/>
        <end position="104"/>
    </location>
</feature>
<dbReference type="GO" id="GO:0019430">
    <property type="term" value="P:removal of superoxide radicals"/>
    <property type="evidence" value="ECO:0007669"/>
    <property type="project" value="TreeGrafter"/>
</dbReference>
<evidence type="ECO:0000256" key="1">
    <source>
        <dbReference type="ARBA" id="ARBA00009796"/>
    </source>
</evidence>
<dbReference type="SUPFAM" id="SSF52833">
    <property type="entry name" value="Thioredoxin-like"/>
    <property type="match status" value="1"/>
</dbReference>
<dbReference type="GO" id="GO:0045321">
    <property type="term" value="P:leukocyte activation"/>
    <property type="evidence" value="ECO:0007669"/>
    <property type="project" value="TreeGrafter"/>
</dbReference>
<evidence type="ECO:0000259" key="11">
    <source>
        <dbReference type="PROSITE" id="PS51352"/>
    </source>
</evidence>
<dbReference type="Gene3D" id="3.40.30.10">
    <property type="entry name" value="Glutaredoxin"/>
    <property type="match status" value="1"/>
</dbReference>
<keyword evidence="9" id="KW-0175">Coiled coil</keyword>
<dbReference type="InterPro" id="IPR036249">
    <property type="entry name" value="Thioredoxin-like_sf"/>
</dbReference>
<dbReference type="InterPro" id="IPR013766">
    <property type="entry name" value="Thioredoxin_domain"/>
</dbReference>
<comment type="similarity">
    <text evidence="1">Belongs to the peroxiredoxin family. AhpC/Prx1 subfamily.</text>
</comment>
<feature type="compositionally biased region" description="Polar residues" evidence="10">
    <location>
        <begin position="39"/>
        <end position="50"/>
    </location>
</feature>
<protein>
    <recommendedName>
        <fullName evidence="2">thioredoxin-dependent peroxiredoxin</fullName>
        <ecNumber evidence="2">1.11.1.24</ecNumber>
    </recommendedName>
</protein>
<comment type="caution">
    <text evidence="12">The sequence shown here is derived from an EMBL/GenBank/DDBJ whole genome shotgun (WGS) entry which is preliminary data.</text>
</comment>
<comment type="catalytic activity">
    <reaction evidence="8">
        <text>a hydroperoxide + [thioredoxin]-dithiol = an alcohol + [thioredoxin]-disulfide + H2O</text>
        <dbReference type="Rhea" id="RHEA:62620"/>
        <dbReference type="Rhea" id="RHEA-COMP:10698"/>
        <dbReference type="Rhea" id="RHEA-COMP:10700"/>
        <dbReference type="ChEBI" id="CHEBI:15377"/>
        <dbReference type="ChEBI" id="CHEBI:29950"/>
        <dbReference type="ChEBI" id="CHEBI:30879"/>
        <dbReference type="ChEBI" id="CHEBI:35924"/>
        <dbReference type="ChEBI" id="CHEBI:50058"/>
        <dbReference type="EC" id="1.11.1.24"/>
    </reaction>
</comment>
<evidence type="ECO:0000256" key="4">
    <source>
        <dbReference type="ARBA" id="ARBA00022862"/>
    </source>
</evidence>
<dbReference type="AlphaFoldDB" id="A0A8X7X4A8"/>
<feature type="compositionally biased region" description="Polar residues" evidence="10">
    <location>
        <begin position="78"/>
        <end position="96"/>
    </location>
</feature>
<dbReference type="FunFam" id="3.40.30.10:FF:000003">
    <property type="entry name" value="Peroxiredoxin 1"/>
    <property type="match status" value="1"/>
</dbReference>
<dbReference type="PROSITE" id="PS51352">
    <property type="entry name" value="THIOREDOXIN_2"/>
    <property type="match status" value="1"/>
</dbReference>
<dbReference type="GO" id="GO:0005829">
    <property type="term" value="C:cytosol"/>
    <property type="evidence" value="ECO:0007669"/>
    <property type="project" value="TreeGrafter"/>
</dbReference>
<name>A0A8X7X4A8_POLSE</name>
<keyword evidence="3" id="KW-0575">Peroxidase</keyword>
<feature type="domain" description="Thioredoxin" evidence="11">
    <location>
        <begin position="283"/>
        <end position="442"/>
    </location>
</feature>
<organism evidence="12 13">
    <name type="scientific">Polypterus senegalus</name>
    <name type="common">Senegal bichir</name>
    <dbReference type="NCBI Taxonomy" id="55291"/>
    <lineage>
        <taxon>Eukaryota</taxon>
        <taxon>Metazoa</taxon>
        <taxon>Chordata</taxon>
        <taxon>Craniata</taxon>
        <taxon>Vertebrata</taxon>
        <taxon>Euteleostomi</taxon>
        <taxon>Actinopterygii</taxon>
        <taxon>Polypteriformes</taxon>
        <taxon>Polypteridae</taxon>
        <taxon>Polypterus</taxon>
    </lineage>
</organism>
<evidence type="ECO:0000256" key="3">
    <source>
        <dbReference type="ARBA" id="ARBA00022559"/>
    </source>
</evidence>
<evidence type="ECO:0000313" key="12">
    <source>
        <dbReference type="EMBL" id="KAG2461587.1"/>
    </source>
</evidence>
<evidence type="ECO:0000256" key="10">
    <source>
        <dbReference type="SAM" id="MobiDB-lite"/>
    </source>
</evidence>
<dbReference type="GO" id="GO:0045454">
    <property type="term" value="P:cell redox homeostasis"/>
    <property type="evidence" value="ECO:0007669"/>
    <property type="project" value="TreeGrafter"/>
</dbReference>
<keyword evidence="4" id="KW-0049">Antioxidant</keyword>
<keyword evidence="13" id="KW-1185">Reference proteome</keyword>
<evidence type="ECO:0000256" key="7">
    <source>
        <dbReference type="ARBA" id="ARBA00023284"/>
    </source>
</evidence>
<dbReference type="GO" id="GO:0042744">
    <property type="term" value="P:hydrogen peroxide catabolic process"/>
    <property type="evidence" value="ECO:0007669"/>
    <property type="project" value="TreeGrafter"/>
</dbReference>